<feature type="region of interest" description="Disordered" evidence="1">
    <location>
        <begin position="28"/>
        <end position="72"/>
    </location>
</feature>
<dbReference type="PANTHER" id="PTHR44086">
    <property type="entry name" value="THIOSULFATE SULFURTRANSFERASE RDL2, MITOCHONDRIAL-RELATED"/>
    <property type="match status" value="1"/>
</dbReference>
<evidence type="ECO:0000256" key="1">
    <source>
        <dbReference type="SAM" id="MobiDB-lite"/>
    </source>
</evidence>
<dbReference type="CDD" id="cd00158">
    <property type="entry name" value="RHOD"/>
    <property type="match status" value="1"/>
</dbReference>
<dbReference type="SUPFAM" id="SSF52821">
    <property type="entry name" value="Rhodanese/Cell cycle control phosphatase"/>
    <property type="match status" value="1"/>
</dbReference>
<organism evidence="4 5">
    <name type="scientific">Anaerotruncus massiliensis</name>
    <name type="common">ex Liu et al. 2021</name>
    <dbReference type="NCBI Taxonomy" id="2321404"/>
    <lineage>
        <taxon>Bacteria</taxon>
        <taxon>Bacillati</taxon>
        <taxon>Bacillota</taxon>
        <taxon>Clostridia</taxon>
        <taxon>Eubacteriales</taxon>
        <taxon>Oscillospiraceae</taxon>
        <taxon>Anaerotruncus</taxon>
    </lineage>
</organism>
<evidence type="ECO:0000259" key="3">
    <source>
        <dbReference type="PROSITE" id="PS50206"/>
    </source>
</evidence>
<dbReference type="Pfam" id="PF00581">
    <property type="entry name" value="Rhodanese"/>
    <property type="match status" value="1"/>
</dbReference>
<feature type="chain" id="PRO_5019732440" evidence="2">
    <location>
        <begin position="24"/>
        <end position="157"/>
    </location>
</feature>
<protein>
    <submittedName>
        <fullName evidence="4">Rhodanese-like domain-containing protein</fullName>
    </submittedName>
</protein>
<dbReference type="PANTHER" id="PTHR44086:SF10">
    <property type="entry name" value="THIOSULFATE SULFURTRANSFERASE_RHODANESE-LIKE DOMAIN-CONTAINING PROTEIN 3"/>
    <property type="match status" value="1"/>
</dbReference>
<dbReference type="InterPro" id="IPR036873">
    <property type="entry name" value="Rhodanese-like_dom_sf"/>
</dbReference>
<keyword evidence="2" id="KW-0732">Signal</keyword>
<feature type="compositionally biased region" description="Low complexity" evidence="1">
    <location>
        <begin position="41"/>
        <end position="53"/>
    </location>
</feature>
<accession>A0A498CLN3</accession>
<proteinExistence type="predicted"/>
<sequence length="157" mass="16391">MKAKHLMALLGAALMAAALTACARESGEVPSAPQAPASATDAGESADGAAPAAEYHKITAEEAKERLDANPDAVIVDVRTPEEHAAERIEGSINVPNESIGDEQPALLPDLDAEILVHCRTGVRSRQAAEKLVALGYTNVYDFGGIVDWPYGTVTGE</sequence>
<feature type="compositionally biased region" description="Basic and acidic residues" evidence="1">
    <location>
        <begin position="54"/>
        <end position="69"/>
    </location>
</feature>
<dbReference type="AlphaFoldDB" id="A0A498CLN3"/>
<evidence type="ECO:0000256" key="2">
    <source>
        <dbReference type="SAM" id="SignalP"/>
    </source>
</evidence>
<dbReference type="PROSITE" id="PS51257">
    <property type="entry name" value="PROKAR_LIPOPROTEIN"/>
    <property type="match status" value="1"/>
</dbReference>
<keyword evidence="5" id="KW-1185">Reference proteome</keyword>
<comment type="caution">
    <text evidence="4">The sequence shown here is derived from an EMBL/GenBank/DDBJ whole genome shotgun (WGS) entry which is preliminary data.</text>
</comment>
<dbReference type="GO" id="GO:0004792">
    <property type="term" value="F:thiosulfate-cyanide sulfurtransferase activity"/>
    <property type="evidence" value="ECO:0007669"/>
    <property type="project" value="TreeGrafter"/>
</dbReference>
<dbReference type="Gene3D" id="3.40.250.10">
    <property type="entry name" value="Rhodanese-like domain"/>
    <property type="match status" value="1"/>
</dbReference>
<name>A0A498CLN3_9FIRM</name>
<dbReference type="InterPro" id="IPR001763">
    <property type="entry name" value="Rhodanese-like_dom"/>
</dbReference>
<evidence type="ECO:0000313" key="4">
    <source>
        <dbReference type="EMBL" id="RLL08395.1"/>
    </source>
</evidence>
<dbReference type="PROSITE" id="PS50206">
    <property type="entry name" value="RHODANESE_3"/>
    <property type="match status" value="1"/>
</dbReference>
<dbReference type="EMBL" id="RCHT01000033">
    <property type="protein sequence ID" value="RLL08395.1"/>
    <property type="molecule type" value="Genomic_DNA"/>
</dbReference>
<gene>
    <name evidence="4" type="ORF">D4A47_12190</name>
</gene>
<evidence type="ECO:0000313" key="5">
    <source>
        <dbReference type="Proteomes" id="UP000276301"/>
    </source>
</evidence>
<dbReference type="SMART" id="SM00450">
    <property type="entry name" value="RHOD"/>
    <property type="match status" value="1"/>
</dbReference>
<dbReference type="Proteomes" id="UP000276301">
    <property type="component" value="Unassembled WGS sequence"/>
</dbReference>
<feature type="domain" description="Rhodanese" evidence="3">
    <location>
        <begin position="69"/>
        <end position="155"/>
    </location>
</feature>
<dbReference type="RefSeq" id="WP_121587473.1">
    <property type="nucleotide sequence ID" value="NZ_RCHT01000033.1"/>
</dbReference>
<reference evidence="4 5" key="1">
    <citation type="submission" date="2018-10" db="EMBL/GenBank/DDBJ databases">
        <title>Anaerotruncus faecis sp. nov., isolated from human feces.</title>
        <authorList>
            <person name="Wang Y.-J."/>
        </authorList>
    </citation>
    <scope>NUCLEOTIDE SEQUENCE [LARGE SCALE GENOMIC DNA]</scope>
    <source>
        <strain evidence="4 5">22A2-44</strain>
    </source>
</reference>
<feature type="signal peptide" evidence="2">
    <location>
        <begin position="1"/>
        <end position="23"/>
    </location>
</feature>